<keyword evidence="1" id="KW-0472">Membrane</keyword>
<dbReference type="AlphaFoldDB" id="A0A930GZD5"/>
<protein>
    <submittedName>
        <fullName evidence="2">Uncharacterized protein</fullName>
    </submittedName>
</protein>
<feature type="transmembrane region" description="Helical" evidence="1">
    <location>
        <begin position="128"/>
        <end position="149"/>
    </location>
</feature>
<feature type="transmembrane region" description="Helical" evidence="1">
    <location>
        <begin position="155"/>
        <end position="177"/>
    </location>
</feature>
<comment type="caution">
    <text evidence="2">The sequence shown here is derived from an EMBL/GenBank/DDBJ whole genome shotgun (WGS) entry which is preliminary data.</text>
</comment>
<evidence type="ECO:0000313" key="3">
    <source>
        <dbReference type="Proteomes" id="UP000709351"/>
    </source>
</evidence>
<gene>
    <name evidence="2" type="ORF">HXM93_00145</name>
</gene>
<sequence>MGMFQSPYDRGGVLSKEAIAERKKIYRDERSPEERKKENRLLVLFFLPMIPLMLLPGFFPKAGLSRTAYLMIPYALEAIAVLLSAVCLGSFLYESKGKTLHREDGSVVEHAIDGGSYRKYFQGLIGRAAISCFLGISFGFIEILYLLLAKEDKNFLIEGVILLVQMGFFACSRGFYLKTKQVICNWRL</sequence>
<keyword evidence="1" id="KW-0812">Transmembrane</keyword>
<keyword evidence="1" id="KW-1133">Transmembrane helix</keyword>
<organism evidence="2 3">
    <name type="scientific">Oribacterium parvum</name>
    <dbReference type="NCBI Taxonomy" id="1501329"/>
    <lineage>
        <taxon>Bacteria</taxon>
        <taxon>Bacillati</taxon>
        <taxon>Bacillota</taxon>
        <taxon>Clostridia</taxon>
        <taxon>Lachnospirales</taxon>
        <taxon>Lachnospiraceae</taxon>
        <taxon>Oribacterium</taxon>
    </lineage>
</organism>
<feature type="transmembrane region" description="Helical" evidence="1">
    <location>
        <begin position="71"/>
        <end position="93"/>
    </location>
</feature>
<name>A0A930GZD5_9FIRM</name>
<evidence type="ECO:0000313" key="2">
    <source>
        <dbReference type="EMBL" id="MBF1282932.1"/>
    </source>
</evidence>
<proteinExistence type="predicted"/>
<dbReference type="EMBL" id="JABZRD010000004">
    <property type="protein sequence ID" value="MBF1282932.1"/>
    <property type="molecule type" value="Genomic_DNA"/>
</dbReference>
<accession>A0A930GZD5</accession>
<evidence type="ECO:0000256" key="1">
    <source>
        <dbReference type="SAM" id="Phobius"/>
    </source>
</evidence>
<dbReference type="Proteomes" id="UP000709351">
    <property type="component" value="Unassembled WGS sequence"/>
</dbReference>
<feature type="transmembrane region" description="Helical" evidence="1">
    <location>
        <begin position="41"/>
        <end position="59"/>
    </location>
</feature>
<reference evidence="2" key="1">
    <citation type="submission" date="2020-04" db="EMBL/GenBank/DDBJ databases">
        <title>Deep metagenomics examines the oral microbiome during advanced dental caries in children, revealing novel taxa and co-occurrences with host molecules.</title>
        <authorList>
            <person name="Baker J.L."/>
            <person name="Morton J.T."/>
            <person name="Dinis M."/>
            <person name="Alvarez R."/>
            <person name="Tran N.C."/>
            <person name="Knight R."/>
            <person name="Edlund A."/>
        </authorList>
    </citation>
    <scope>NUCLEOTIDE SEQUENCE</scope>
    <source>
        <strain evidence="2">JCVI_24_bin.2</strain>
    </source>
</reference>